<dbReference type="GO" id="GO:0016740">
    <property type="term" value="F:transferase activity"/>
    <property type="evidence" value="ECO:0007669"/>
    <property type="project" value="UniProtKB-KW"/>
</dbReference>
<reference evidence="6 7" key="1">
    <citation type="journal article" date="2005" name="Nature">
        <title>The genome of the social amoeba Dictyostelium discoideum.</title>
        <authorList>
            <consortium name="The Dictyostelium discoideum Sequencing Consortium"/>
            <person name="Eichinger L."/>
            <person name="Pachebat J.A."/>
            <person name="Glockner G."/>
            <person name="Rajandream M.A."/>
            <person name="Sucgang R."/>
            <person name="Berriman M."/>
            <person name="Song J."/>
            <person name="Olsen R."/>
            <person name="Szafranski K."/>
            <person name="Xu Q."/>
            <person name="Tunggal B."/>
            <person name="Kummerfeld S."/>
            <person name="Madera M."/>
            <person name="Konfortov B.A."/>
            <person name="Rivero F."/>
            <person name="Bankier A.T."/>
            <person name="Lehmann R."/>
            <person name="Hamlin N."/>
            <person name="Davies R."/>
            <person name="Gaudet P."/>
            <person name="Fey P."/>
            <person name="Pilcher K."/>
            <person name="Chen G."/>
            <person name="Saunders D."/>
            <person name="Sodergren E."/>
            <person name="Davis P."/>
            <person name="Kerhornou A."/>
            <person name="Nie X."/>
            <person name="Hall N."/>
            <person name="Anjard C."/>
            <person name="Hemphill L."/>
            <person name="Bason N."/>
            <person name="Farbrother P."/>
            <person name="Desany B."/>
            <person name="Just E."/>
            <person name="Morio T."/>
            <person name="Rost R."/>
            <person name="Churcher C."/>
            <person name="Cooper J."/>
            <person name="Haydock S."/>
            <person name="van Driessche N."/>
            <person name="Cronin A."/>
            <person name="Goodhead I."/>
            <person name="Muzny D."/>
            <person name="Mourier T."/>
            <person name="Pain A."/>
            <person name="Lu M."/>
            <person name="Harper D."/>
            <person name="Lindsay R."/>
            <person name="Hauser H."/>
            <person name="James K."/>
            <person name="Quiles M."/>
            <person name="Madan Babu M."/>
            <person name="Saito T."/>
            <person name="Buchrieser C."/>
            <person name="Wardroper A."/>
            <person name="Felder M."/>
            <person name="Thangavelu M."/>
            <person name="Johnson D."/>
            <person name="Knights A."/>
            <person name="Loulseged H."/>
            <person name="Mungall K."/>
            <person name="Oliver K."/>
            <person name="Price C."/>
            <person name="Quail M.A."/>
            <person name="Urushihara H."/>
            <person name="Hernandez J."/>
            <person name="Rabbinowitsch E."/>
            <person name="Steffen D."/>
            <person name="Sanders M."/>
            <person name="Ma J."/>
            <person name="Kohara Y."/>
            <person name="Sharp S."/>
            <person name="Simmonds M."/>
            <person name="Spiegler S."/>
            <person name="Tivey A."/>
            <person name="Sugano S."/>
            <person name="White B."/>
            <person name="Walker D."/>
            <person name="Woodward J."/>
            <person name="Winckler T."/>
            <person name="Tanaka Y."/>
            <person name="Shaulsky G."/>
            <person name="Schleicher M."/>
            <person name="Weinstock G."/>
            <person name="Rosenthal A."/>
            <person name="Cox E.C."/>
            <person name="Chisholm R.L."/>
            <person name="Gibbs R."/>
            <person name="Loomis W.F."/>
            <person name="Platzer M."/>
            <person name="Kay R.R."/>
            <person name="Williams J."/>
            <person name="Dear P.H."/>
            <person name="Noegel A.A."/>
            <person name="Barrell B."/>
            <person name="Kuspa A."/>
        </authorList>
    </citation>
    <scope>NUCLEOTIDE SEQUENCE [LARGE SCALE GENOMIC DNA]</scope>
    <source>
        <strain evidence="6 7">AX4</strain>
    </source>
</reference>
<dbReference type="GeneID" id="8628273"/>
<evidence type="ECO:0000256" key="1">
    <source>
        <dbReference type="ARBA" id="ARBA00022450"/>
    </source>
</evidence>
<dbReference type="eggNOG" id="KOG1202">
    <property type="taxonomic scope" value="Eukaryota"/>
</dbReference>
<dbReference type="dictyBase" id="DDB_G0291604"/>
<dbReference type="PANTHER" id="PTHR45681">
    <property type="entry name" value="POLYKETIDE SYNTHASE 44-RELATED"/>
    <property type="match status" value="1"/>
</dbReference>
<dbReference type="InterPro" id="IPR029063">
    <property type="entry name" value="SAM-dependent_MTases_sf"/>
</dbReference>
<gene>
    <name evidence="6" type="ORF">DDB_G0291604</name>
</gene>
<dbReference type="InParanoid" id="Q54EB2"/>
<dbReference type="InterPro" id="IPR049900">
    <property type="entry name" value="PKS_mFAS_DH"/>
</dbReference>
<evidence type="ECO:0000259" key="5">
    <source>
        <dbReference type="PROSITE" id="PS52019"/>
    </source>
</evidence>
<protein>
    <submittedName>
        <fullName evidence="6">Beta-ketoacyl synthase family protein</fullName>
    </submittedName>
</protein>
<dbReference type="Proteomes" id="UP000002195">
    <property type="component" value="Unassembled WGS sequence"/>
</dbReference>
<dbReference type="PANTHER" id="PTHR45681:SF6">
    <property type="entry name" value="POLYKETIDE SYNTHASE 37"/>
    <property type="match status" value="1"/>
</dbReference>
<dbReference type="InterPro" id="IPR036291">
    <property type="entry name" value="NAD(P)-bd_dom_sf"/>
</dbReference>
<dbReference type="VEuPathDB" id="AmoebaDB:DDB_G0291604"/>
<name>Q54EB2_DICDI</name>
<evidence type="ECO:0000256" key="4">
    <source>
        <dbReference type="PROSITE-ProRule" id="PRU01363"/>
    </source>
</evidence>
<proteinExistence type="predicted"/>
<feature type="region of interest" description="N-terminal hotdog fold" evidence="4">
    <location>
        <begin position="1"/>
        <end position="107"/>
    </location>
</feature>
<keyword evidence="1" id="KW-0596">Phosphopantetheine</keyword>
<feature type="domain" description="PKS/mFAS DH" evidence="5">
    <location>
        <begin position="1"/>
        <end position="279"/>
    </location>
</feature>
<evidence type="ECO:0000256" key="2">
    <source>
        <dbReference type="ARBA" id="ARBA00022553"/>
    </source>
</evidence>
<keyword evidence="2" id="KW-0597">Phosphoprotein</keyword>
<evidence type="ECO:0000313" key="6">
    <source>
        <dbReference type="EMBL" id="EAL61786.1"/>
    </source>
</evidence>
<dbReference type="PaxDb" id="44689-DDB0235266"/>
<accession>Q54EB2</accession>
<dbReference type="SUPFAM" id="SSF51735">
    <property type="entry name" value="NAD(P)-binding Rossmann-fold domains"/>
    <property type="match status" value="1"/>
</dbReference>
<evidence type="ECO:0000256" key="3">
    <source>
        <dbReference type="ARBA" id="ARBA00022679"/>
    </source>
</evidence>
<dbReference type="CDD" id="cd08954">
    <property type="entry name" value="KR_1_FAS_SDR_x"/>
    <property type="match status" value="1"/>
</dbReference>
<organism evidence="6 7">
    <name type="scientific">Dictyostelium discoideum</name>
    <name type="common">Social amoeba</name>
    <dbReference type="NCBI Taxonomy" id="44689"/>
    <lineage>
        <taxon>Eukaryota</taxon>
        <taxon>Amoebozoa</taxon>
        <taxon>Evosea</taxon>
        <taxon>Eumycetozoa</taxon>
        <taxon>Dictyostelia</taxon>
        <taxon>Dictyosteliales</taxon>
        <taxon>Dictyosteliaceae</taxon>
        <taxon>Dictyostelium</taxon>
    </lineage>
</organism>
<dbReference type="InterPro" id="IPR050444">
    <property type="entry name" value="Polyketide_Synthase"/>
</dbReference>
<dbReference type="SMR" id="Q54EB2"/>
<dbReference type="KEGG" id="ddi:DDB_G0291604"/>
<dbReference type="HOGENOM" id="CLU_298179_0_0_1"/>
<dbReference type="PROSITE" id="PS52019">
    <property type="entry name" value="PKS_MFAS_DH"/>
    <property type="match status" value="1"/>
</dbReference>
<comment type="caution">
    <text evidence="6">The sequence shown here is derived from an EMBL/GenBank/DDBJ whole genome shotgun (WGS) entry which is preliminary data.</text>
</comment>
<feature type="region of interest" description="C-terminal hotdog fold" evidence="4">
    <location>
        <begin position="127"/>
        <end position="279"/>
    </location>
</feature>
<dbReference type="STRING" id="44689.Q54EB2"/>
<dbReference type="Gene3D" id="3.40.50.720">
    <property type="entry name" value="NAD(P)-binding Rossmann-like Domain"/>
    <property type="match status" value="1"/>
</dbReference>
<dbReference type="PhylomeDB" id="Q54EB2"/>
<dbReference type="Pfam" id="PF08659">
    <property type="entry name" value="KR"/>
    <property type="match status" value="1"/>
</dbReference>
<dbReference type="Gene3D" id="3.90.180.10">
    <property type="entry name" value="Medium-chain alcohol dehydrogenases, catalytic domain"/>
    <property type="match status" value="1"/>
</dbReference>
<comment type="caution">
    <text evidence="4">Lacks conserved residue(s) required for the propagation of feature annotation.</text>
</comment>
<dbReference type="InterPro" id="IPR013968">
    <property type="entry name" value="PKS_KR"/>
</dbReference>
<dbReference type="RefSeq" id="XP_635328.1">
    <property type="nucleotide sequence ID" value="XM_630236.1"/>
</dbReference>
<keyword evidence="7" id="KW-1185">Reference proteome</keyword>
<sequence>MENQRIYNINLDLLKDNTLNGKNNYYPSTYLIEELIKIFQNTDLIIPIFEFKPPFIIDNELEKFYLQTEIIEINSKEYEIKFNFKDNKTNQWNQFSKGNFLLSTNNNYNFNEKEVDYIENLKSKICNFTKVSKDEFINFIDEKTGLKYNGIFNNNIKDCLIGDNCSLLVVSLEGCQNQNLFFNKPLFNIFLSGMLILVDRKCKLNFNKIEGLKYYSPNNLPKDKDQLISEIYIYSKLISSKTISSNSYSASVKVLLPDGTLLFDIDRVEYKSLTSIKPISIEPPNDHMYSVYQQPLNSLIKSPLKFKSKYQNKINDLNHFLNYQDGSTSNYNDFITIQNQIISNIVKEVIKPILNEKILFRILDFQGEINSTTIILEKINSLFGKFPNFQIDIEYTINNKNPPKNSIPIKFDKIFKENNLNNICIVIKDFNLVKDQFKNGENNIESYYDFIIISNLNLNENNLKSLLLQINQLLTPNGHLLLMEFKSKISFNKNNLEKLLIECNYCNDFVIFLDDSTPLLLIHTQKQNIQLFKNISISNDSEQILNNLLFENIIIFGNNNNIDFKLIYKNNENYKSIYQISKINEINEKLITDKSIIYFIKTIDKLLIENFNEITFEYIQINQMIMKLNSKCKHVLLAKDIKGENYLSSSVIGVSRYFDQIPQLELFTIDFDNNSIDSIYNVINELINSKINWWQKEFTIKNNEIYFEIFKKESKFINNIFKSNSYEKNHNEMITKKNYKIVEKYLGNSILITGQSGFVLEIYKWIINYSESVKNIIILSKSKLKWELELLIKKNKHINFIFKSIDVGNTNAMEETINIILKENSNIINIDSIFHFAVEYCTTPDPLEITIKNLEISNCAKTMGAINLHNQSVKRNWKLINFIMASSVASLFGVNSQCSYSSSCYVIDSLSAYRKSIGLPSICTNYGVLGEAGLCSRVQMIQDFTLKLGYEPLPANMVLGALDLQIQNQNIVPLDFILSKLNFNLFKNSNQRLLKKFDFLFNSVNIKKE</sequence>
<keyword evidence="3" id="KW-0808">Transferase</keyword>
<dbReference type="EMBL" id="AAFI02000177">
    <property type="protein sequence ID" value="EAL61786.1"/>
    <property type="molecule type" value="Genomic_DNA"/>
</dbReference>
<evidence type="ECO:0000313" key="7">
    <source>
        <dbReference type="Proteomes" id="UP000002195"/>
    </source>
</evidence>
<dbReference type="AlphaFoldDB" id="Q54EB2"/>
<dbReference type="SUPFAM" id="SSF53335">
    <property type="entry name" value="S-adenosyl-L-methionine-dependent methyltransferases"/>
    <property type="match status" value="1"/>
</dbReference>